<feature type="domain" description="Dinitrogenase iron-molybdenum cofactor biosynthesis" evidence="9">
    <location>
        <begin position="307"/>
        <end position="398"/>
    </location>
</feature>
<organism evidence="11 12">
    <name type="scientific">Methanothermococcus okinawensis (strain DSM 14208 / JCM 11175 / IH1)</name>
    <dbReference type="NCBI Taxonomy" id="647113"/>
    <lineage>
        <taxon>Archaea</taxon>
        <taxon>Methanobacteriati</taxon>
        <taxon>Methanobacteriota</taxon>
        <taxon>Methanomada group</taxon>
        <taxon>Methanococci</taxon>
        <taxon>Methanococcales</taxon>
        <taxon>Methanococcaceae</taxon>
        <taxon>Methanothermococcus</taxon>
    </lineage>
</organism>
<keyword evidence="3" id="KW-0813">Transport</keyword>
<evidence type="ECO:0000256" key="3">
    <source>
        <dbReference type="ARBA" id="ARBA00022448"/>
    </source>
</evidence>
<proteinExistence type="inferred from homology"/>
<feature type="transmembrane region" description="Helical" evidence="7">
    <location>
        <begin position="9"/>
        <end position="30"/>
    </location>
</feature>
<evidence type="ECO:0000256" key="6">
    <source>
        <dbReference type="ARBA" id="ARBA00023136"/>
    </source>
</evidence>
<dbReference type="Gene3D" id="1.20.1510.10">
    <property type="entry name" value="Cation efflux protein transmembrane domain"/>
    <property type="match status" value="1"/>
</dbReference>
<dbReference type="InterPro" id="IPR002524">
    <property type="entry name" value="Cation_efflux"/>
</dbReference>
<dbReference type="Pfam" id="PF02579">
    <property type="entry name" value="Nitro_FeMo-Co"/>
    <property type="match status" value="1"/>
</dbReference>
<feature type="domain" description="Cation efflux protein cytoplasmic" evidence="10">
    <location>
        <begin position="207"/>
        <end position="283"/>
    </location>
</feature>
<dbReference type="CDD" id="cd00851">
    <property type="entry name" value="MTH1175"/>
    <property type="match status" value="1"/>
</dbReference>
<dbReference type="RefSeq" id="WP_013866833.1">
    <property type="nucleotide sequence ID" value="NC_015636.1"/>
</dbReference>
<feature type="transmembrane region" description="Helical" evidence="7">
    <location>
        <begin position="111"/>
        <end position="131"/>
    </location>
</feature>
<comment type="subcellular location">
    <subcellularLocation>
        <location evidence="1">Membrane</location>
        <topology evidence="1">Multi-pass membrane protein</topology>
    </subcellularLocation>
</comment>
<dbReference type="InterPro" id="IPR036105">
    <property type="entry name" value="DiNase_FeMo-co_biosyn_sf"/>
</dbReference>
<dbReference type="HOGENOM" id="CLU_013430_3_3_2"/>
<dbReference type="InterPro" id="IPR033913">
    <property type="entry name" value="MTH1175_dom"/>
</dbReference>
<dbReference type="InterPro" id="IPR027470">
    <property type="entry name" value="Cation_efflux_CTD"/>
</dbReference>
<dbReference type="InterPro" id="IPR050291">
    <property type="entry name" value="CDF_Transporter"/>
</dbReference>
<dbReference type="Gene3D" id="3.30.420.130">
    <property type="entry name" value="Dinitrogenase iron-molybdenum cofactor biosynthesis domain"/>
    <property type="match status" value="1"/>
</dbReference>
<keyword evidence="12" id="KW-1185">Reference proteome</keyword>
<dbReference type="KEGG" id="mok:Metok_0669"/>
<dbReference type="Proteomes" id="UP000009296">
    <property type="component" value="Chromosome"/>
</dbReference>
<evidence type="ECO:0000256" key="5">
    <source>
        <dbReference type="ARBA" id="ARBA00022989"/>
    </source>
</evidence>
<dbReference type="FunFam" id="1.20.1510.10:FF:000006">
    <property type="entry name" value="Divalent cation efflux transporter"/>
    <property type="match status" value="1"/>
</dbReference>
<dbReference type="eggNOG" id="arCOG01475">
    <property type="taxonomic scope" value="Archaea"/>
</dbReference>
<evidence type="ECO:0000256" key="2">
    <source>
        <dbReference type="ARBA" id="ARBA00008114"/>
    </source>
</evidence>
<dbReference type="GO" id="GO:0016020">
    <property type="term" value="C:membrane"/>
    <property type="evidence" value="ECO:0007669"/>
    <property type="project" value="UniProtKB-SubCell"/>
</dbReference>
<evidence type="ECO:0000259" key="8">
    <source>
        <dbReference type="Pfam" id="PF01545"/>
    </source>
</evidence>
<keyword evidence="6 7" id="KW-0472">Membrane</keyword>
<feature type="transmembrane region" description="Helical" evidence="7">
    <location>
        <begin position="178"/>
        <end position="195"/>
    </location>
</feature>
<feature type="transmembrane region" description="Helical" evidence="7">
    <location>
        <begin position="152"/>
        <end position="172"/>
    </location>
</feature>
<feature type="transmembrane region" description="Helical" evidence="7">
    <location>
        <begin position="78"/>
        <end position="99"/>
    </location>
</feature>
<dbReference type="InterPro" id="IPR058533">
    <property type="entry name" value="Cation_efflux_TM"/>
</dbReference>
<dbReference type="STRING" id="647113.Metok_0669"/>
<dbReference type="PANTHER" id="PTHR43840">
    <property type="entry name" value="MITOCHONDRIAL METAL TRANSPORTER 1-RELATED"/>
    <property type="match status" value="1"/>
</dbReference>
<keyword evidence="4 7" id="KW-0812">Transmembrane</keyword>
<name>F8ALX2_METOI</name>
<evidence type="ECO:0000256" key="7">
    <source>
        <dbReference type="SAM" id="Phobius"/>
    </source>
</evidence>
<dbReference type="OrthoDB" id="8907at2157"/>
<dbReference type="Pfam" id="PF16916">
    <property type="entry name" value="ZT_dimer"/>
    <property type="match status" value="1"/>
</dbReference>
<evidence type="ECO:0000313" key="12">
    <source>
        <dbReference type="Proteomes" id="UP000009296"/>
    </source>
</evidence>
<feature type="domain" description="Cation efflux protein transmembrane" evidence="8">
    <location>
        <begin position="11"/>
        <end position="203"/>
    </location>
</feature>
<dbReference type="SUPFAM" id="SSF161111">
    <property type="entry name" value="Cation efflux protein transmembrane domain-like"/>
    <property type="match status" value="1"/>
</dbReference>
<evidence type="ECO:0000259" key="10">
    <source>
        <dbReference type="Pfam" id="PF16916"/>
    </source>
</evidence>
<evidence type="ECO:0000259" key="9">
    <source>
        <dbReference type="Pfam" id="PF02579"/>
    </source>
</evidence>
<evidence type="ECO:0000313" key="11">
    <source>
        <dbReference type="EMBL" id="AEH06647.1"/>
    </source>
</evidence>
<dbReference type="Pfam" id="PF01545">
    <property type="entry name" value="Cation_efflux"/>
    <property type="match status" value="1"/>
</dbReference>
<dbReference type="GO" id="GO:0008324">
    <property type="term" value="F:monoatomic cation transmembrane transporter activity"/>
    <property type="evidence" value="ECO:0007669"/>
    <property type="project" value="InterPro"/>
</dbReference>
<dbReference type="SUPFAM" id="SSF160240">
    <property type="entry name" value="Cation efflux protein cytoplasmic domain-like"/>
    <property type="match status" value="1"/>
</dbReference>
<evidence type="ECO:0000256" key="1">
    <source>
        <dbReference type="ARBA" id="ARBA00004141"/>
    </source>
</evidence>
<dbReference type="SUPFAM" id="SSF53146">
    <property type="entry name" value="Nitrogenase accessory factor-like"/>
    <property type="match status" value="1"/>
</dbReference>
<dbReference type="GeneID" id="10772805"/>
<dbReference type="EMBL" id="CP002792">
    <property type="protein sequence ID" value="AEH06647.1"/>
    <property type="molecule type" value="Genomic_DNA"/>
</dbReference>
<dbReference type="Gene3D" id="3.30.70.1350">
    <property type="entry name" value="Cation efflux protein, cytoplasmic domain"/>
    <property type="match status" value="1"/>
</dbReference>
<protein>
    <submittedName>
        <fullName evidence="11">Cation diffusion facilitator family transporter</fullName>
    </submittedName>
</protein>
<dbReference type="InterPro" id="IPR027469">
    <property type="entry name" value="Cation_efflux_TMD_sf"/>
</dbReference>
<dbReference type="NCBIfam" id="TIGR01297">
    <property type="entry name" value="CDF"/>
    <property type="match status" value="1"/>
</dbReference>
<sequence length="404" mass="44852">MNIEKGKNVMVVSAILTLLVAVLKGIVGYISGSVALTADALHSLSDVLGPIAVYFGLKLAQKEPNTKFPYGYSRAESLASLAVSFIIFITGIEILKQSIEKFDNPTPIHHHFAAIFVMVVSLVITYYLYWYKAKVGKEIGSDAMIGEGAHSLVDFYTTIAVLFAVIGSYFGYYIVEPIVGGIISLIVIILGLKMIKKDIYMLMDYCDEETAEKIKNITLSVRGVEGAHHLKARKSGPYLFCDIHIEVDENLPFKSAHKISEEVVDKIKENIKNISDITVHIDPVKKRYIKVAIPTDEINGNIMDFGIAPWFSVAKYFVFTNIDTYKQIINNIEIKENPAKNLNKKRGIKITDFLINNGVDGVIVKAIGAGTYNALGNNYIKIIKTDKNTIKEAIEEFISILKSD</sequence>
<gene>
    <name evidence="11" type="ordered locus">Metok_0669</name>
</gene>
<comment type="similarity">
    <text evidence="2">Belongs to the cation diffusion facilitator (CDF) transporter (TC 2.A.4) family.</text>
</comment>
<accession>F8ALX2</accession>
<dbReference type="InterPro" id="IPR003731">
    <property type="entry name" value="Di-Nase_FeMo-co_biosynth"/>
</dbReference>
<evidence type="ECO:0000256" key="4">
    <source>
        <dbReference type="ARBA" id="ARBA00022692"/>
    </source>
</evidence>
<dbReference type="AlphaFoldDB" id="F8ALX2"/>
<feature type="transmembrane region" description="Helical" evidence="7">
    <location>
        <begin position="36"/>
        <end position="57"/>
    </location>
</feature>
<dbReference type="PANTHER" id="PTHR43840:SF15">
    <property type="entry name" value="MITOCHONDRIAL METAL TRANSPORTER 1-RELATED"/>
    <property type="match status" value="1"/>
</dbReference>
<keyword evidence="5 7" id="KW-1133">Transmembrane helix</keyword>
<reference evidence="11" key="1">
    <citation type="submission" date="2011-05" db="EMBL/GenBank/DDBJ databases">
        <title>Complete sequence of chromosome of Methanothermococcus okinawensis IH1.</title>
        <authorList>
            <consortium name="US DOE Joint Genome Institute"/>
            <person name="Lucas S."/>
            <person name="Han J."/>
            <person name="Lapidus A."/>
            <person name="Cheng J.-F."/>
            <person name="Goodwin L."/>
            <person name="Pitluck S."/>
            <person name="Peters L."/>
            <person name="Mikhailova N."/>
            <person name="Held B."/>
            <person name="Han C."/>
            <person name="Tapia R."/>
            <person name="Land M."/>
            <person name="Hauser L."/>
            <person name="Kyrpides N."/>
            <person name="Ivanova N."/>
            <person name="Pagani I."/>
            <person name="Sieprawska-Lupa M."/>
            <person name="Takai K."/>
            <person name="Miyazaki J."/>
            <person name="Whitman W."/>
            <person name="Woyke T."/>
        </authorList>
    </citation>
    <scope>NUCLEOTIDE SEQUENCE [LARGE SCALE GENOMIC DNA]</scope>
    <source>
        <strain evidence="11">IH1</strain>
    </source>
</reference>
<dbReference type="InterPro" id="IPR036837">
    <property type="entry name" value="Cation_efflux_CTD_sf"/>
</dbReference>